<dbReference type="Proteomes" id="UP001156560">
    <property type="component" value="Chromosome 1"/>
</dbReference>
<dbReference type="AlphaFoldDB" id="A0AA47JGB2"/>
<gene>
    <name evidence="1" type="ORF">O1Q84_00305</name>
</gene>
<sequence length="71" mass="7753">MFDILGKIFLNSDARELSKELSNANVKGAEVVGRGTIVIDGNVIASSEEFRALQKQARQMVQSQHQVNHGA</sequence>
<proteinExistence type="predicted"/>
<dbReference type="EMBL" id="CP114194">
    <property type="protein sequence ID" value="WAT90306.1"/>
    <property type="molecule type" value="Genomic_DNA"/>
</dbReference>
<evidence type="ECO:0000313" key="1">
    <source>
        <dbReference type="EMBL" id="WAT90306.1"/>
    </source>
</evidence>
<organism evidence="1 2">
    <name type="scientific">Vibrio parahaemolyticus</name>
    <dbReference type="NCBI Taxonomy" id="670"/>
    <lineage>
        <taxon>Bacteria</taxon>
        <taxon>Pseudomonadati</taxon>
        <taxon>Pseudomonadota</taxon>
        <taxon>Gammaproteobacteria</taxon>
        <taxon>Vibrionales</taxon>
        <taxon>Vibrionaceae</taxon>
        <taxon>Vibrio</taxon>
    </lineage>
</organism>
<dbReference type="RefSeq" id="WP_069537309.1">
    <property type="nucleotide sequence ID" value="NZ_CP114194.1"/>
</dbReference>
<accession>A0AA47JGB2</accession>
<name>A0AA47JGB2_VIBPH</name>
<reference evidence="1" key="1">
    <citation type="submission" date="2022-12" db="EMBL/GenBank/DDBJ databases">
        <title>Vibrio parahaemolyticus become highly virulent by producing novel Tc toxins.</title>
        <authorList>
            <person name="Yang F."/>
            <person name="You Y."/>
            <person name="Lai Q."/>
            <person name="Xu L."/>
            <person name="Li F."/>
        </authorList>
    </citation>
    <scope>NUCLEOTIDE SEQUENCE</scope>
    <source>
        <strain evidence="1">Vp-HL-202005</strain>
    </source>
</reference>
<protein>
    <submittedName>
        <fullName evidence="1">Uncharacterized protein</fullName>
    </submittedName>
</protein>
<evidence type="ECO:0000313" key="2">
    <source>
        <dbReference type="Proteomes" id="UP001156560"/>
    </source>
</evidence>